<protein>
    <submittedName>
        <fullName evidence="3">Primosomal protein DnaI</fullName>
    </submittedName>
</protein>
<dbReference type="InterPro" id="IPR009928">
    <property type="entry name" value="DnaI_N"/>
</dbReference>
<gene>
    <name evidence="3" type="primary">dnaI</name>
    <name evidence="3" type="ORF">J9317_14430</name>
</gene>
<dbReference type="Pfam" id="PF07319">
    <property type="entry name" value="DnaI_N"/>
    <property type="match status" value="1"/>
</dbReference>
<feature type="domain" description="Primosomal DnaI N-terminal" evidence="2">
    <location>
        <begin position="1"/>
        <end position="98"/>
    </location>
</feature>
<evidence type="ECO:0000259" key="1">
    <source>
        <dbReference type="Pfam" id="PF00308"/>
    </source>
</evidence>
<dbReference type="Pfam" id="PF00308">
    <property type="entry name" value="Bac_DnaA"/>
    <property type="match status" value="1"/>
</dbReference>
<reference evidence="3 4" key="1">
    <citation type="submission" date="2021-04" db="EMBL/GenBank/DDBJ databases">
        <title>Metabacillus sp. strain KIGAM252 whole genome sequence.</title>
        <authorList>
            <person name="Seo M.-J."/>
            <person name="Cho E.-S."/>
            <person name="Hwang C.Y."/>
            <person name="Yoon D.J."/>
        </authorList>
    </citation>
    <scope>NUCLEOTIDE SEQUENCE [LARGE SCALE GENOMIC DNA]</scope>
    <source>
        <strain evidence="3 4">KIGAM252</strain>
    </source>
</reference>
<dbReference type="EMBL" id="JAGVRK010000001">
    <property type="protein sequence ID" value="MBS2969964.1"/>
    <property type="molecule type" value="Genomic_DNA"/>
</dbReference>
<dbReference type="PANTHER" id="PTHR30050:SF8">
    <property type="entry name" value="PRIMOSOMAL PROTEIN DNAI"/>
    <property type="match status" value="1"/>
</dbReference>
<accession>A0ABS5LHW3</accession>
<feature type="domain" description="Chromosomal replication initiator protein DnaA ATPAse" evidence="1">
    <location>
        <begin position="159"/>
        <end position="248"/>
    </location>
</feature>
<dbReference type="InterPro" id="IPR027417">
    <property type="entry name" value="P-loop_NTPase"/>
</dbReference>
<evidence type="ECO:0000313" key="4">
    <source>
        <dbReference type="Proteomes" id="UP000682403"/>
    </source>
</evidence>
<dbReference type="NCBIfam" id="NF006505">
    <property type="entry name" value="PRK08939.1"/>
    <property type="match status" value="1"/>
</dbReference>
<evidence type="ECO:0000259" key="2">
    <source>
        <dbReference type="Pfam" id="PF07319"/>
    </source>
</evidence>
<name>A0ABS5LHW3_9BACI</name>
<evidence type="ECO:0000313" key="3">
    <source>
        <dbReference type="EMBL" id="MBS2969964.1"/>
    </source>
</evidence>
<dbReference type="SUPFAM" id="SSF52540">
    <property type="entry name" value="P-loop containing nucleoside triphosphate hydrolases"/>
    <property type="match status" value="1"/>
</dbReference>
<dbReference type="RefSeq" id="WP_211559726.1">
    <property type="nucleotide sequence ID" value="NZ_JAGVRK010000001.1"/>
</dbReference>
<dbReference type="PANTHER" id="PTHR30050">
    <property type="entry name" value="CHROMOSOMAL REPLICATION INITIATOR PROTEIN DNAA"/>
    <property type="match status" value="1"/>
</dbReference>
<dbReference type="InterPro" id="IPR013317">
    <property type="entry name" value="DnaA_dom"/>
</dbReference>
<comment type="caution">
    <text evidence="3">The sequence shown here is derived from an EMBL/GenBank/DDBJ whole genome shotgun (WGS) entry which is preliminary data.</text>
</comment>
<dbReference type="Gene3D" id="3.40.50.300">
    <property type="entry name" value="P-loop containing nucleotide triphosphate hydrolases"/>
    <property type="match status" value="1"/>
</dbReference>
<sequence>MEPIGKSMKNVTNRPDFKKRLSSLKEEVLANPDIQAFISANSSQIDDAVIERSLNKLYEYTQQSIECRECPSLGQCKNLLQGYHPELVLQGKTIDLQYDQCPTKVISDQRKKHESLIKSLYIPKDVLAAQFQDIEFDDHSRVKVFGLIKEFMEAAGQKKRQKGIYLHGAFGVGKTYIMGAIANELAHKNIPSMLVYLPEFMRELKNSIQDSTLDEKMDAVKKVEVLMLDDIGAESMSSWTRDEILGVLLQYRMTENLPTFFTSNFDLKELEHHLSYTQRGEEEKVKAARIIERMKYLSTPVKLEGVNRRQ</sequence>
<organism evidence="3 4">
    <name type="scientific">Metabacillus flavus</name>
    <dbReference type="NCBI Taxonomy" id="2823519"/>
    <lineage>
        <taxon>Bacteria</taxon>
        <taxon>Bacillati</taxon>
        <taxon>Bacillota</taxon>
        <taxon>Bacilli</taxon>
        <taxon>Bacillales</taxon>
        <taxon>Bacillaceae</taxon>
        <taxon>Metabacillus</taxon>
    </lineage>
</organism>
<dbReference type="Proteomes" id="UP000682403">
    <property type="component" value="Unassembled WGS sequence"/>
</dbReference>
<keyword evidence="4" id="KW-1185">Reference proteome</keyword>
<proteinExistence type="predicted"/>
<dbReference type="CDD" id="cd00009">
    <property type="entry name" value="AAA"/>
    <property type="match status" value="1"/>
</dbReference>